<keyword evidence="3" id="KW-1185">Reference proteome</keyword>
<sequence>MAGKQYLDADHYEKKLARVMERLGAEEHNFDWGRHGGWVEFRYREQLYRFDHSVEKARAKGQNIRYGSDAFAQIVLALEDLSRLVERGLYDLQNWIEGMKFLPPPPTVPDCFKKMGFERIPTLEEVDRRYRHLAKRWHPDLLKDDGTAFKELHQTTEQAKRYLQEGEGDHARTRL</sequence>
<evidence type="ECO:0000313" key="2">
    <source>
        <dbReference type="EMBL" id="MBU5672693.1"/>
    </source>
</evidence>
<gene>
    <name evidence="2" type="ORF">KQJ23_12725</name>
</gene>
<feature type="domain" description="J" evidence="1">
    <location>
        <begin position="110"/>
        <end position="175"/>
    </location>
</feature>
<dbReference type="CDD" id="cd06257">
    <property type="entry name" value="DnaJ"/>
    <property type="match status" value="1"/>
</dbReference>
<dbReference type="EMBL" id="JAHLQJ010000010">
    <property type="protein sequence ID" value="MBU5672693.1"/>
    <property type="molecule type" value="Genomic_DNA"/>
</dbReference>
<dbReference type="PROSITE" id="PS50076">
    <property type="entry name" value="DNAJ_2"/>
    <property type="match status" value="1"/>
</dbReference>
<protein>
    <recommendedName>
        <fullName evidence="1">J domain-containing protein</fullName>
    </recommendedName>
</protein>
<comment type="caution">
    <text evidence="2">The sequence shown here is derived from an EMBL/GenBank/DDBJ whole genome shotgun (WGS) entry which is preliminary data.</text>
</comment>
<organism evidence="2 3">
    <name type="scientific">Paenibacillus brevis</name>
    <dbReference type="NCBI Taxonomy" id="2841508"/>
    <lineage>
        <taxon>Bacteria</taxon>
        <taxon>Bacillati</taxon>
        <taxon>Bacillota</taxon>
        <taxon>Bacilli</taxon>
        <taxon>Bacillales</taxon>
        <taxon>Paenibacillaceae</taxon>
        <taxon>Paenibacillus</taxon>
    </lineage>
</organism>
<dbReference type="InterPro" id="IPR001623">
    <property type="entry name" value="DnaJ_domain"/>
</dbReference>
<evidence type="ECO:0000259" key="1">
    <source>
        <dbReference type="PROSITE" id="PS50076"/>
    </source>
</evidence>
<evidence type="ECO:0000313" key="3">
    <source>
        <dbReference type="Proteomes" id="UP000743001"/>
    </source>
</evidence>
<reference evidence="2 3" key="1">
    <citation type="submission" date="2021-06" db="EMBL/GenBank/DDBJ databases">
        <authorList>
            <person name="Sun Q."/>
            <person name="Li D."/>
        </authorList>
    </citation>
    <scope>NUCLEOTIDE SEQUENCE [LARGE SCALE GENOMIC DNA]</scope>
    <source>
        <strain evidence="2 3">MSJ-6</strain>
    </source>
</reference>
<proteinExistence type="predicted"/>
<dbReference type="Proteomes" id="UP000743001">
    <property type="component" value="Unassembled WGS sequence"/>
</dbReference>
<dbReference type="RefSeq" id="WP_216479273.1">
    <property type="nucleotide sequence ID" value="NZ_JAHLQJ010000010.1"/>
</dbReference>
<accession>A0ABS6FRN6</accession>
<name>A0ABS6FRN6_9BACL</name>